<dbReference type="GO" id="GO:0016891">
    <property type="term" value="F:RNA endonuclease activity producing 5'-phosphomonoesters, hydrolytic mechanism"/>
    <property type="evidence" value="ECO:0007669"/>
    <property type="project" value="TreeGrafter"/>
</dbReference>
<evidence type="ECO:0000259" key="7">
    <source>
        <dbReference type="PROSITE" id="PS50035"/>
    </source>
</evidence>
<keyword evidence="5" id="KW-0442">Lipid degradation</keyword>
<dbReference type="GO" id="GO:0004630">
    <property type="term" value="F:phospholipase D activity"/>
    <property type="evidence" value="ECO:0007669"/>
    <property type="project" value="UniProtKB-EC"/>
</dbReference>
<dbReference type="EMBL" id="SEWE01000038">
    <property type="protein sequence ID" value="RYU77991.1"/>
    <property type="molecule type" value="Genomic_DNA"/>
</dbReference>
<dbReference type="AlphaFoldDB" id="A0A4Q5LAP9"/>
<proteinExistence type="inferred from homology"/>
<dbReference type="Proteomes" id="UP000294155">
    <property type="component" value="Unassembled WGS sequence"/>
</dbReference>
<keyword evidence="4" id="KW-0378">Hydrolase</keyword>
<dbReference type="InterPro" id="IPR051406">
    <property type="entry name" value="PLD_domain"/>
</dbReference>
<evidence type="ECO:0000313" key="9">
    <source>
        <dbReference type="Proteomes" id="UP000294155"/>
    </source>
</evidence>
<dbReference type="InterPro" id="IPR001736">
    <property type="entry name" value="PLipase_D/transphosphatidylase"/>
</dbReference>
<dbReference type="GO" id="GO:0006793">
    <property type="term" value="P:phosphorus metabolic process"/>
    <property type="evidence" value="ECO:0007669"/>
    <property type="project" value="UniProtKB-ARBA"/>
</dbReference>
<reference evidence="8 9" key="1">
    <citation type="submission" date="2019-02" db="EMBL/GenBank/DDBJ databases">
        <title>Bacterial novel species isolated from soil.</title>
        <authorList>
            <person name="Jung H.-Y."/>
        </authorList>
    </citation>
    <scope>NUCLEOTIDE SEQUENCE [LARGE SCALE GENOMIC DNA]</scope>
    <source>
        <strain evidence="8 9">1-3-3-3</strain>
    </source>
</reference>
<evidence type="ECO:0000256" key="1">
    <source>
        <dbReference type="ARBA" id="ARBA00000798"/>
    </source>
</evidence>
<accession>A0A4Q5LAP9</accession>
<dbReference type="PANTHER" id="PTHR43856:SF1">
    <property type="entry name" value="MITOCHONDRIAL CARDIOLIPIN HYDROLASE"/>
    <property type="match status" value="1"/>
</dbReference>
<gene>
    <name evidence="8" type="ORF">EWM57_15995</name>
</gene>
<sequence>MPQPTAADSAALLRHFERSFADATLSAAEAQELRRRLAEHGQQGAALEQLRHQLFNLARERFNSFQDKSVIQWLEAASALLLPMVVPSGEQGAIPHTEVFFSPGDACVDAIRQFIGRAAHRLDICVFTISDDRITAALLEAHRRGIAIRLLTDNDKLHDKGSDIKQLQASGITIRTDLTDDHMHHKFAVADNRRVLTGSYNWTRSASLYNMENLLISDDRAVVRRYTEEFERLWGQMADFR</sequence>
<dbReference type="PROSITE" id="PS50035">
    <property type="entry name" value="PLD"/>
    <property type="match status" value="1"/>
</dbReference>
<comment type="caution">
    <text evidence="8">The sequence shown here is derived from an EMBL/GenBank/DDBJ whole genome shotgun (WGS) entry which is preliminary data.</text>
</comment>
<keyword evidence="9" id="KW-1185">Reference proteome</keyword>
<evidence type="ECO:0000256" key="6">
    <source>
        <dbReference type="ARBA" id="ARBA00023098"/>
    </source>
</evidence>
<evidence type="ECO:0000256" key="4">
    <source>
        <dbReference type="ARBA" id="ARBA00022801"/>
    </source>
</evidence>
<feature type="domain" description="PLD phosphodiesterase" evidence="7">
    <location>
        <begin position="179"/>
        <end position="206"/>
    </location>
</feature>
<evidence type="ECO:0000313" key="8">
    <source>
        <dbReference type="EMBL" id="RYU77991.1"/>
    </source>
</evidence>
<keyword evidence="6" id="KW-0443">Lipid metabolism</keyword>
<dbReference type="PANTHER" id="PTHR43856">
    <property type="entry name" value="CARDIOLIPIN HYDROLASE"/>
    <property type="match status" value="1"/>
</dbReference>
<dbReference type="CDD" id="cd09171">
    <property type="entry name" value="PLDc_vPLD6_like"/>
    <property type="match status" value="1"/>
</dbReference>
<dbReference type="SUPFAM" id="SSF56024">
    <property type="entry name" value="Phospholipase D/nuclease"/>
    <property type="match status" value="1"/>
</dbReference>
<dbReference type="EC" id="3.1.4.4" evidence="3"/>
<organism evidence="8 9">
    <name type="scientific">Hymenobacter persicinus</name>
    <dbReference type="NCBI Taxonomy" id="2025506"/>
    <lineage>
        <taxon>Bacteria</taxon>
        <taxon>Pseudomonadati</taxon>
        <taxon>Bacteroidota</taxon>
        <taxon>Cytophagia</taxon>
        <taxon>Cytophagales</taxon>
        <taxon>Hymenobacteraceae</taxon>
        <taxon>Hymenobacter</taxon>
    </lineage>
</organism>
<dbReference type="OrthoDB" id="9762009at2"/>
<comment type="similarity">
    <text evidence="2">Belongs to the phospholipase D family.</text>
</comment>
<evidence type="ECO:0000256" key="5">
    <source>
        <dbReference type="ARBA" id="ARBA00022963"/>
    </source>
</evidence>
<name>A0A4Q5LAP9_9BACT</name>
<dbReference type="GO" id="GO:0016042">
    <property type="term" value="P:lipid catabolic process"/>
    <property type="evidence" value="ECO:0007669"/>
    <property type="project" value="UniProtKB-KW"/>
</dbReference>
<dbReference type="RefSeq" id="WP_129922163.1">
    <property type="nucleotide sequence ID" value="NZ_SEWE01000038.1"/>
</dbReference>
<protein>
    <recommendedName>
        <fullName evidence="3">phospholipase D</fullName>
        <ecNumber evidence="3">3.1.4.4</ecNumber>
    </recommendedName>
</protein>
<dbReference type="Gene3D" id="3.30.870.10">
    <property type="entry name" value="Endonuclease Chain A"/>
    <property type="match status" value="1"/>
</dbReference>
<comment type="catalytic activity">
    <reaction evidence="1">
        <text>a 1,2-diacyl-sn-glycero-3-phosphocholine + H2O = a 1,2-diacyl-sn-glycero-3-phosphate + choline + H(+)</text>
        <dbReference type="Rhea" id="RHEA:14445"/>
        <dbReference type="ChEBI" id="CHEBI:15354"/>
        <dbReference type="ChEBI" id="CHEBI:15377"/>
        <dbReference type="ChEBI" id="CHEBI:15378"/>
        <dbReference type="ChEBI" id="CHEBI:57643"/>
        <dbReference type="ChEBI" id="CHEBI:58608"/>
        <dbReference type="EC" id="3.1.4.4"/>
    </reaction>
</comment>
<dbReference type="InterPro" id="IPR025202">
    <property type="entry name" value="PLD-like_dom"/>
</dbReference>
<evidence type="ECO:0000256" key="2">
    <source>
        <dbReference type="ARBA" id="ARBA00008664"/>
    </source>
</evidence>
<evidence type="ECO:0000256" key="3">
    <source>
        <dbReference type="ARBA" id="ARBA00012027"/>
    </source>
</evidence>
<dbReference type="Pfam" id="PF13091">
    <property type="entry name" value="PLDc_2"/>
    <property type="match status" value="1"/>
</dbReference>